<feature type="compositionally biased region" description="Pro residues" evidence="1">
    <location>
        <begin position="95"/>
        <end position="109"/>
    </location>
</feature>
<feature type="transmembrane region" description="Helical" evidence="2">
    <location>
        <begin position="173"/>
        <end position="200"/>
    </location>
</feature>
<feature type="transmembrane region" description="Helical" evidence="2">
    <location>
        <begin position="138"/>
        <end position="161"/>
    </location>
</feature>
<evidence type="ECO:0000256" key="1">
    <source>
        <dbReference type="SAM" id="MobiDB-lite"/>
    </source>
</evidence>
<feature type="compositionally biased region" description="Low complexity" evidence="1">
    <location>
        <begin position="79"/>
        <end position="94"/>
    </location>
</feature>
<evidence type="ECO:0000259" key="3">
    <source>
        <dbReference type="Pfam" id="PF13828"/>
    </source>
</evidence>
<keyword evidence="2" id="KW-0812">Transmembrane</keyword>
<reference evidence="4 5" key="1">
    <citation type="journal article" date="2016" name="Int. J. Syst. Evol. Microbiol.">
        <title>Nocardioides albidus sp. nov., an actinobacterium isolated from garden soil.</title>
        <authorList>
            <person name="Singh H."/>
            <person name="Du J."/>
            <person name="Trinh H."/>
            <person name="Won K."/>
            <person name="Yang J.E."/>
            <person name="Yin C."/>
            <person name="Kook M."/>
            <person name="Yi T.H."/>
        </authorList>
    </citation>
    <scope>NUCLEOTIDE SEQUENCE [LARGE SCALE GENOMIC DNA]</scope>
    <source>
        <strain evidence="4 5">CCTCC AB 2015297</strain>
    </source>
</reference>
<evidence type="ECO:0000313" key="4">
    <source>
        <dbReference type="EMBL" id="TNM42888.1"/>
    </source>
</evidence>
<keyword evidence="5" id="KW-1185">Reference proteome</keyword>
<dbReference type="Proteomes" id="UP000313231">
    <property type="component" value="Unassembled WGS sequence"/>
</dbReference>
<keyword evidence="2" id="KW-1133">Transmembrane helix</keyword>
<gene>
    <name evidence="4" type="ORF">FHP29_07090</name>
</gene>
<feature type="region of interest" description="Disordered" evidence="1">
    <location>
        <begin position="73"/>
        <end position="130"/>
    </location>
</feature>
<accession>A0A5C4W409</accession>
<dbReference type="EMBL" id="VDMP01000020">
    <property type="protein sequence ID" value="TNM42888.1"/>
    <property type="molecule type" value="Genomic_DNA"/>
</dbReference>
<organism evidence="4 5">
    <name type="scientific">Nocardioides albidus</name>
    <dbReference type="NCBI Taxonomy" id="1517589"/>
    <lineage>
        <taxon>Bacteria</taxon>
        <taxon>Bacillati</taxon>
        <taxon>Actinomycetota</taxon>
        <taxon>Actinomycetes</taxon>
        <taxon>Propionibacteriales</taxon>
        <taxon>Nocardioidaceae</taxon>
        <taxon>Nocardioides</taxon>
    </lineage>
</organism>
<dbReference type="Pfam" id="PF13828">
    <property type="entry name" value="DUF4190"/>
    <property type="match status" value="1"/>
</dbReference>
<dbReference type="AlphaFoldDB" id="A0A5C4W409"/>
<evidence type="ECO:0000313" key="5">
    <source>
        <dbReference type="Proteomes" id="UP000313231"/>
    </source>
</evidence>
<feature type="non-terminal residue" evidence="4">
    <location>
        <position position="251"/>
    </location>
</feature>
<name>A0A5C4W409_9ACTN</name>
<sequence length="251" mass="25341">MKRLGPSAARASGVVHVDAIVPRSHERSSFIGSSVVGEADRAGRPACLIAWAPARPATILSTPLEEPPFAAKVAPVSDPYGQNPPGQSPYGQSQPPNPYGPPTPPPPYPGGSGGGYGAPGAFPGGSDPMPPRTDGISIAALVTSLLCCLAPVGVVLGFVGLSRTKGGQRKGRGFAIAGIIIGLLMSIGSAVAGAALFLFADSVVTPGNAEVGQCVDVDEDDGTVLLRKKKCTEKHDAEIVGIATVTSDNLS</sequence>
<feature type="domain" description="DUF4190" evidence="3">
    <location>
        <begin position="137"/>
        <end position="191"/>
    </location>
</feature>
<protein>
    <submittedName>
        <fullName evidence="4">DUF4190 domain-containing protein</fullName>
    </submittedName>
</protein>
<evidence type="ECO:0000256" key="2">
    <source>
        <dbReference type="SAM" id="Phobius"/>
    </source>
</evidence>
<dbReference type="InterPro" id="IPR025241">
    <property type="entry name" value="DUF4190"/>
</dbReference>
<keyword evidence="2" id="KW-0472">Membrane</keyword>
<proteinExistence type="predicted"/>
<comment type="caution">
    <text evidence="4">The sequence shown here is derived from an EMBL/GenBank/DDBJ whole genome shotgun (WGS) entry which is preliminary data.</text>
</comment>